<gene>
    <name evidence="2" type="ORF">H261_02476</name>
</gene>
<accession>M2ZAQ9</accession>
<keyword evidence="1" id="KW-0732">Signal</keyword>
<comment type="caution">
    <text evidence="2">The sequence shown here is derived from an EMBL/GenBank/DDBJ whole genome shotgun (WGS) entry which is preliminary data.</text>
</comment>
<evidence type="ECO:0000256" key="1">
    <source>
        <dbReference type="SAM" id="SignalP"/>
    </source>
</evidence>
<feature type="chain" id="PRO_5004030001" evidence="1">
    <location>
        <begin position="22"/>
        <end position="162"/>
    </location>
</feature>
<dbReference type="EMBL" id="AONQ01000004">
    <property type="protein sequence ID" value="EME71490.1"/>
    <property type="molecule type" value="Genomic_DNA"/>
</dbReference>
<dbReference type="PATRIC" id="fig|1244869.3.peg.493"/>
<dbReference type="AlphaFoldDB" id="M2ZAQ9"/>
<evidence type="ECO:0000313" key="2">
    <source>
        <dbReference type="EMBL" id="EME71490.1"/>
    </source>
</evidence>
<keyword evidence="3" id="KW-1185">Reference proteome</keyword>
<evidence type="ECO:0000313" key="3">
    <source>
        <dbReference type="Proteomes" id="UP000011744"/>
    </source>
</evidence>
<organism evidence="2 3">
    <name type="scientific">Paramagnetospirillum caucaseum</name>
    <dbReference type="NCBI Taxonomy" id="1244869"/>
    <lineage>
        <taxon>Bacteria</taxon>
        <taxon>Pseudomonadati</taxon>
        <taxon>Pseudomonadota</taxon>
        <taxon>Alphaproteobacteria</taxon>
        <taxon>Rhodospirillales</taxon>
        <taxon>Magnetospirillaceae</taxon>
        <taxon>Paramagnetospirillum</taxon>
    </lineage>
</organism>
<sequence length="162" mass="17335">MRRLAALLLLLLLPACYQVEGDTVPAAASIRVDGVKDGRYRRPDGVEVRVTWNAAEKQYDVATKDGPTGKARAARLAPGLFLVQYADAARLTLMAAPKGDDVALFFATKEVEPRLLKAHGLGLKPGPINALTGPARAVADFFKDLAASGDFKEGERLVYLGS</sequence>
<protein>
    <submittedName>
        <fullName evidence="2">Uncharacterized protein</fullName>
    </submittedName>
</protein>
<dbReference type="Proteomes" id="UP000011744">
    <property type="component" value="Unassembled WGS sequence"/>
</dbReference>
<dbReference type="RefSeq" id="WP_008613950.1">
    <property type="nucleotide sequence ID" value="NZ_AONQ01000004.1"/>
</dbReference>
<reference evidence="2 3" key="1">
    <citation type="journal article" date="2014" name="Genome Announc.">
        <title>Draft Genome Sequence of Magnetospirillum sp. Strain SO-1, a Freshwater Magnetotactic Bacterium Isolated from the Ol'khovka River, Russia.</title>
        <authorList>
            <person name="Grouzdev D.S."/>
            <person name="Dziuba M.V."/>
            <person name="Sukhacheva M.S."/>
            <person name="Mardanov A.V."/>
            <person name="Beletskiy A.V."/>
            <person name="Kuznetsov B.B."/>
            <person name="Skryabin K.G."/>
        </authorList>
    </citation>
    <scope>NUCLEOTIDE SEQUENCE [LARGE SCALE GENOMIC DNA]</scope>
    <source>
        <strain evidence="2 3">SO-1</strain>
    </source>
</reference>
<feature type="signal peptide" evidence="1">
    <location>
        <begin position="1"/>
        <end position="21"/>
    </location>
</feature>
<dbReference type="OrthoDB" id="7346624at2"/>
<proteinExistence type="predicted"/>
<name>M2ZAQ9_9PROT</name>